<evidence type="ECO:0000256" key="6">
    <source>
        <dbReference type="ARBA" id="ARBA00022723"/>
    </source>
</evidence>
<dbReference type="GO" id="GO:0003677">
    <property type="term" value="F:DNA binding"/>
    <property type="evidence" value="ECO:0007669"/>
    <property type="project" value="UniProtKB-UniRule"/>
</dbReference>
<keyword evidence="9 11" id="KW-0804">Transcription</keyword>
<dbReference type="Gene3D" id="1.10.150.390">
    <property type="match status" value="1"/>
</dbReference>
<dbReference type="InterPro" id="IPR000722">
    <property type="entry name" value="RNA_pol_asu"/>
</dbReference>
<dbReference type="SUPFAM" id="SSF64484">
    <property type="entry name" value="beta and beta-prime subunits of DNA dependent RNA-polymerase"/>
    <property type="match status" value="1"/>
</dbReference>
<evidence type="ECO:0000313" key="15">
    <source>
        <dbReference type="EMBL" id="OEF98019.1"/>
    </source>
</evidence>
<evidence type="ECO:0000256" key="13">
    <source>
        <dbReference type="SAM" id="Coils"/>
    </source>
</evidence>
<comment type="cofactor">
    <cofactor evidence="11">
        <name>Mg(2+)</name>
        <dbReference type="ChEBI" id="CHEBI:18420"/>
    </cofactor>
    <text evidence="11">Binds 1 Mg(2+) ion per subunit.</text>
</comment>
<evidence type="ECO:0000256" key="1">
    <source>
        <dbReference type="ARBA" id="ARBA00004026"/>
    </source>
</evidence>
<feature type="coiled-coil region" evidence="13">
    <location>
        <begin position="172"/>
        <end position="199"/>
    </location>
</feature>
<feature type="binding site" evidence="11">
    <location>
        <position position="810"/>
    </location>
    <ligand>
        <name>Zn(2+)</name>
        <dbReference type="ChEBI" id="CHEBI:29105"/>
        <label>2</label>
    </ligand>
</feature>
<feature type="binding site" evidence="11">
    <location>
        <position position="442"/>
    </location>
    <ligand>
        <name>Mg(2+)</name>
        <dbReference type="ChEBI" id="CHEBI:18420"/>
    </ligand>
</feature>
<feature type="binding site" evidence="11">
    <location>
        <position position="66"/>
    </location>
    <ligand>
        <name>Zn(2+)</name>
        <dbReference type="ChEBI" id="CHEBI:29105"/>
        <label>1</label>
    </ligand>
</feature>
<dbReference type="PANTHER" id="PTHR19376">
    <property type="entry name" value="DNA-DIRECTED RNA POLYMERASE"/>
    <property type="match status" value="1"/>
</dbReference>
<feature type="binding site" evidence="11">
    <location>
        <position position="69"/>
    </location>
    <ligand>
        <name>Zn(2+)</name>
        <dbReference type="ChEBI" id="CHEBI:29105"/>
        <label>1</label>
    </ligand>
</feature>
<evidence type="ECO:0000256" key="12">
    <source>
        <dbReference type="RuleBase" id="RU004279"/>
    </source>
</evidence>
<feature type="binding site" evidence="11">
    <location>
        <position position="894"/>
    </location>
    <ligand>
        <name>Zn(2+)</name>
        <dbReference type="ChEBI" id="CHEBI:29105"/>
        <label>2</label>
    </ligand>
</feature>
<evidence type="ECO:0000313" key="16">
    <source>
        <dbReference type="Proteomes" id="UP000094296"/>
    </source>
</evidence>
<protein>
    <recommendedName>
        <fullName evidence="11">DNA-directed RNA polymerase subunit beta'</fullName>
        <shortName evidence="11">RNAP subunit beta'</shortName>
        <ecNumber evidence="11">2.7.7.6</ecNumber>
    </recommendedName>
    <alternativeName>
        <fullName evidence="11">RNA polymerase subunit beta'</fullName>
    </alternativeName>
    <alternativeName>
        <fullName evidence="11">Transcriptase subunit beta'</fullName>
    </alternativeName>
</protein>
<evidence type="ECO:0000256" key="2">
    <source>
        <dbReference type="ARBA" id="ARBA00006460"/>
    </source>
</evidence>
<keyword evidence="13" id="KW-0175">Coiled coil</keyword>
<dbReference type="Pfam" id="PF04997">
    <property type="entry name" value="RNA_pol_Rpb1_1"/>
    <property type="match status" value="1"/>
</dbReference>
<dbReference type="InterPro" id="IPR042102">
    <property type="entry name" value="RNA_pol_Rpb1_3_sf"/>
</dbReference>
<dbReference type="Gene3D" id="2.40.50.100">
    <property type="match status" value="1"/>
</dbReference>
<dbReference type="PANTHER" id="PTHR19376:SF54">
    <property type="entry name" value="DNA-DIRECTED RNA POLYMERASE SUBUNIT BETA"/>
    <property type="match status" value="1"/>
</dbReference>
<keyword evidence="5 11" id="KW-0548">Nucleotidyltransferase</keyword>
<evidence type="ECO:0000256" key="7">
    <source>
        <dbReference type="ARBA" id="ARBA00022833"/>
    </source>
</evidence>
<evidence type="ECO:0000256" key="4">
    <source>
        <dbReference type="ARBA" id="ARBA00022679"/>
    </source>
</evidence>
<dbReference type="InterPro" id="IPR007081">
    <property type="entry name" value="RNA_pol_Rpb1_5"/>
</dbReference>
<reference evidence="15 16" key="1">
    <citation type="submission" date="2016-09" db="EMBL/GenBank/DDBJ databases">
        <title>Draft genome sequence for the type strain of Desulfuribacillus alkaliarsenatis AHT28, an obligately anaerobic, sulfidogenic bacterium isolated from Russian soda lake sediments.</title>
        <authorList>
            <person name="Abin C.A."/>
            <person name="Hollibaugh J.T."/>
        </authorList>
    </citation>
    <scope>NUCLEOTIDE SEQUENCE [LARGE SCALE GENOMIC DNA]</scope>
    <source>
        <strain evidence="15 16">AHT28</strain>
    </source>
</reference>
<dbReference type="InterPro" id="IPR006592">
    <property type="entry name" value="RNA_pol_N"/>
</dbReference>
<dbReference type="GO" id="GO:0000428">
    <property type="term" value="C:DNA-directed RNA polymerase complex"/>
    <property type="evidence" value="ECO:0007669"/>
    <property type="project" value="UniProtKB-KW"/>
</dbReference>
<proteinExistence type="inferred from homology"/>
<evidence type="ECO:0000256" key="5">
    <source>
        <dbReference type="ARBA" id="ARBA00022695"/>
    </source>
</evidence>
<evidence type="ECO:0000259" key="14">
    <source>
        <dbReference type="SMART" id="SM00663"/>
    </source>
</evidence>
<feature type="binding site" evidence="11">
    <location>
        <position position="884"/>
    </location>
    <ligand>
        <name>Zn(2+)</name>
        <dbReference type="ChEBI" id="CHEBI:29105"/>
        <label>2</label>
    </ligand>
</feature>
<comment type="similarity">
    <text evidence="2 11 12">Belongs to the RNA polymerase beta' chain family.</text>
</comment>
<dbReference type="GO" id="GO:0008270">
    <property type="term" value="F:zinc ion binding"/>
    <property type="evidence" value="ECO:0007669"/>
    <property type="project" value="UniProtKB-UniRule"/>
</dbReference>
<dbReference type="InterPro" id="IPR007066">
    <property type="entry name" value="RNA_pol_Rpb1_3"/>
</dbReference>
<feature type="domain" description="RNA polymerase N-terminal" evidence="14">
    <location>
        <begin position="215"/>
        <end position="494"/>
    </location>
</feature>
<dbReference type="CDD" id="cd02655">
    <property type="entry name" value="RNAP_beta'_C"/>
    <property type="match status" value="1"/>
</dbReference>
<dbReference type="HAMAP" id="MF_01322">
    <property type="entry name" value="RNApol_bact_RpoC"/>
    <property type="match status" value="1"/>
</dbReference>
<dbReference type="Pfam" id="PF04998">
    <property type="entry name" value="RNA_pol_Rpb1_5"/>
    <property type="match status" value="1"/>
</dbReference>
<feature type="binding site" evidence="11">
    <location>
        <position position="440"/>
    </location>
    <ligand>
        <name>Mg(2+)</name>
        <dbReference type="ChEBI" id="CHEBI:18420"/>
    </ligand>
</feature>
<dbReference type="FunFam" id="4.10.860.120:FF:000001">
    <property type="entry name" value="DNA-directed RNA polymerase subunit beta"/>
    <property type="match status" value="1"/>
</dbReference>
<keyword evidence="3 11" id="KW-0240">DNA-directed RNA polymerase</keyword>
<dbReference type="Pfam" id="PF04983">
    <property type="entry name" value="RNA_pol_Rpb1_3"/>
    <property type="match status" value="1"/>
</dbReference>
<dbReference type="Gene3D" id="2.40.40.20">
    <property type="match status" value="1"/>
</dbReference>
<dbReference type="Gene3D" id="4.10.860.120">
    <property type="entry name" value="RNA polymerase II, clamp domain"/>
    <property type="match status" value="1"/>
</dbReference>
<comment type="catalytic activity">
    <reaction evidence="10 11 12">
        <text>RNA(n) + a ribonucleoside 5'-triphosphate = RNA(n+1) + diphosphate</text>
        <dbReference type="Rhea" id="RHEA:21248"/>
        <dbReference type="Rhea" id="RHEA-COMP:14527"/>
        <dbReference type="Rhea" id="RHEA-COMP:17342"/>
        <dbReference type="ChEBI" id="CHEBI:33019"/>
        <dbReference type="ChEBI" id="CHEBI:61557"/>
        <dbReference type="ChEBI" id="CHEBI:140395"/>
        <dbReference type="EC" id="2.7.7.6"/>
    </reaction>
</comment>
<sequence>MKIGLASPNKIRSWSFGEVKKPETINYRTLKPEKEGLFCEKIFGPTRDWECHCGKYKRVRYKGVVCDRCGVEVTKAKVRRERMGHIELAAPVSHIWYFKGIPSRMGLVLDMSPRALEEIIYFAAYVVTDAGETTLDRKQLLTEKEFRNYRDKFGDSFKAAMGAEAIKKLLQDIDIEKESEQLKEELKTAQGQRKNKVTKRLEVLEAFKASGNDPDWMILDVLPVIPPELRPMVQLDGGRFATSDLNDLYRRVINRNNRLKRLLDLGAPEIIVQNEKRMLQEAVDALIDNGRRGRPVTGPGNRPLKSLSHMLKGKQGRFRQNLLGKRVDYSGRSVIVVGPNLHIYQCGLPKKMALELFKPFVMKELVARKIAHNIKSAKRKVERVHPEVWDVLEDVIKEHPVLLNRAPTLHRLGIQAFEPVLVEGKAIRLHPLVCTAYNADFDGDQMAVHVPLSSEAQAEARLLMLAAHNILNPKDGKPVVTPTQDMVLGCYYLTITKKGQKGEGKVFHNANEAILAYQNDMVSLHTLIAVPAKTIGKTNFTEKQNQALLVTTVGKLIFNEIFPDDYPFIIEPTNKNMTEAVSDKYFIFEKGANVKEFIEQIDDIQALTKGNLGKIIGECFHRYKTTRSAQILDNLKSLAFKYATKAGITIAVSDIIVPDAKFSILKDAEDKVETVIKQFKRGLITDGERYDRIISIWSAAKDDITKELMGTLDRHNSIYMMANSGARGNVSQITQLAGMRGLMANPSGRIIELPIKSNFREGLTVLEYFISTHGARKGLADTALRTADSGYLTRRLVDVAQDVIVREDNCGTDRFLEVEDMRDGSEVIQDLFERIVGRVSFEDVRHPETKGVIVAADELIDDYLADEIIRAGIKKVRIRSIITCKTSHGVCIKCYGRNLATGNNVEIGEAVGIIAAQSIGEPGTQLTMRTFHTGGVAGDDITQGLPRIQELFEARNPKGQAVISEVDGIVIDVRDAKGKREVEIKNDRENKIYQIPYNSRIKVHKDAEVVPGQELTEGSIDPKELLMVRGIRGVQNYLIREVQRVYRLQGVDIADKHIEVMVRQMLRKVRIIEQGDTNLLPGTYVDVNDFEDANKKSFIEGKDPAVARPVLFGITKASLETDSFLSAASFQETTRVLTDAAIKGKVDRLIGLKENVIIGKLIPAGTGMARYRNTNIEVAASKDSVAGTAATDGATEVSEANEPIL</sequence>
<organism evidence="15 16">
    <name type="scientific">Desulfuribacillus alkaliarsenatis</name>
    <dbReference type="NCBI Taxonomy" id="766136"/>
    <lineage>
        <taxon>Bacteria</taxon>
        <taxon>Bacillati</taxon>
        <taxon>Bacillota</taxon>
        <taxon>Desulfuribacillia</taxon>
        <taxon>Desulfuribacillales</taxon>
        <taxon>Desulfuribacillaceae</taxon>
        <taxon>Desulfuribacillus</taxon>
    </lineage>
</organism>
<keyword evidence="6 11" id="KW-0479">Metal-binding</keyword>
<keyword evidence="7 11" id="KW-0862">Zinc</keyword>
<dbReference type="STRING" id="766136.BHF68_12815"/>
<dbReference type="GO" id="GO:0003899">
    <property type="term" value="F:DNA-directed RNA polymerase activity"/>
    <property type="evidence" value="ECO:0007669"/>
    <property type="project" value="UniProtKB-UniRule"/>
</dbReference>
<dbReference type="GO" id="GO:0000287">
    <property type="term" value="F:magnesium ion binding"/>
    <property type="evidence" value="ECO:0007669"/>
    <property type="project" value="UniProtKB-UniRule"/>
</dbReference>
<gene>
    <name evidence="11" type="primary">rpoC</name>
    <name evidence="15" type="ORF">BHF68_12815</name>
</gene>
<evidence type="ECO:0000256" key="11">
    <source>
        <dbReference type="HAMAP-Rule" id="MF_01322"/>
    </source>
</evidence>
<feature type="binding site" evidence="11">
    <location>
        <position position="891"/>
    </location>
    <ligand>
        <name>Zn(2+)</name>
        <dbReference type="ChEBI" id="CHEBI:29105"/>
        <label>2</label>
    </ligand>
</feature>
<dbReference type="InterPro" id="IPR007083">
    <property type="entry name" value="RNA_pol_Rpb1_4"/>
</dbReference>
<comment type="cofactor">
    <cofactor evidence="11">
        <name>Zn(2+)</name>
        <dbReference type="ChEBI" id="CHEBI:29105"/>
    </cofactor>
    <text evidence="11">Binds 2 Zn(2+) ions per subunit.</text>
</comment>
<dbReference type="Gene3D" id="1.10.274.100">
    <property type="entry name" value="RNA polymerase Rpb1, domain 3"/>
    <property type="match status" value="1"/>
</dbReference>
<dbReference type="InterPro" id="IPR007080">
    <property type="entry name" value="RNA_pol_Rpb1_1"/>
</dbReference>
<evidence type="ECO:0000256" key="8">
    <source>
        <dbReference type="ARBA" id="ARBA00022842"/>
    </source>
</evidence>
<comment type="function">
    <text evidence="1 11 12">DNA-dependent RNA polymerase catalyzes the transcription of DNA into RNA using the four ribonucleoside triphosphates as substrates.</text>
</comment>
<dbReference type="InterPro" id="IPR045867">
    <property type="entry name" value="DNA-dir_RpoC_beta_prime"/>
</dbReference>
<dbReference type="GO" id="GO:0006351">
    <property type="term" value="P:DNA-templated transcription"/>
    <property type="evidence" value="ECO:0007669"/>
    <property type="project" value="UniProtKB-UniRule"/>
</dbReference>
<dbReference type="FunFam" id="1.10.132.30:FF:000003">
    <property type="entry name" value="DNA-directed RNA polymerase subunit beta"/>
    <property type="match status" value="1"/>
</dbReference>
<dbReference type="SMART" id="SM00663">
    <property type="entry name" value="RPOLA_N"/>
    <property type="match status" value="1"/>
</dbReference>
<comment type="caution">
    <text evidence="15">The sequence shown here is derived from an EMBL/GenBank/DDBJ whole genome shotgun (WGS) entry which is preliminary data.</text>
</comment>
<evidence type="ECO:0000256" key="3">
    <source>
        <dbReference type="ARBA" id="ARBA00022478"/>
    </source>
</evidence>
<dbReference type="AlphaFoldDB" id="A0A1E5G5Q0"/>
<keyword evidence="4 11" id="KW-0808">Transferase</keyword>
<accession>A0A1E5G5Q0</accession>
<dbReference type="Pfam" id="PF05000">
    <property type="entry name" value="RNA_pol_Rpb1_4"/>
    <property type="match status" value="1"/>
</dbReference>
<dbReference type="NCBIfam" id="TIGR02386">
    <property type="entry name" value="rpoC_TIGR"/>
    <property type="match status" value="1"/>
</dbReference>
<evidence type="ECO:0000256" key="9">
    <source>
        <dbReference type="ARBA" id="ARBA00023163"/>
    </source>
</evidence>
<dbReference type="CDD" id="cd01609">
    <property type="entry name" value="RNAP_beta'_N"/>
    <property type="match status" value="1"/>
</dbReference>
<keyword evidence="16" id="KW-1185">Reference proteome</keyword>
<dbReference type="Gene3D" id="1.10.132.30">
    <property type="match status" value="1"/>
</dbReference>
<feature type="binding site" evidence="11">
    <location>
        <position position="444"/>
    </location>
    <ligand>
        <name>Mg(2+)</name>
        <dbReference type="ChEBI" id="CHEBI:18420"/>
    </ligand>
</feature>
<dbReference type="Proteomes" id="UP000094296">
    <property type="component" value="Unassembled WGS sequence"/>
</dbReference>
<evidence type="ECO:0000256" key="10">
    <source>
        <dbReference type="ARBA" id="ARBA00048552"/>
    </source>
</evidence>
<keyword evidence="8 11" id="KW-0460">Magnesium</keyword>
<comment type="subunit">
    <text evidence="11">The RNAP catalytic core consists of 2 alpha, 1 beta, 1 beta' and 1 omega subunit. When a sigma factor is associated with the core the holoenzyme is formed, which can initiate transcription.</text>
</comment>
<feature type="binding site" evidence="11">
    <location>
        <position position="53"/>
    </location>
    <ligand>
        <name>Zn(2+)</name>
        <dbReference type="ChEBI" id="CHEBI:29105"/>
        <label>1</label>
    </ligand>
</feature>
<dbReference type="InterPro" id="IPR044893">
    <property type="entry name" value="RNA_pol_Rpb1_clamp_domain"/>
</dbReference>
<feature type="binding site" evidence="11">
    <location>
        <position position="51"/>
    </location>
    <ligand>
        <name>Zn(2+)</name>
        <dbReference type="ChEBI" id="CHEBI:29105"/>
        <label>1</label>
    </ligand>
</feature>
<dbReference type="InterPro" id="IPR012754">
    <property type="entry name" value="DNA-dir_RpoC_beta_prime_bact"/>
</dbReference>
<dbReference type="Pfam" id="PF00623">
    <property type="entry name" value="RNA_pol_Rpb1_2"/>
    <property type="match status" value="1"/>
</dbReference>
<dbReference type="EMBL" id="MIJE01000002">
    <property type="protein sequence ID" value="OEF98019.1"/>
    <property type="molecule type" value="Genomic_DNA"/>
</dbReference>
<dbReference type="InterPro" id="IPR038120">
    <property type="entry name" value="Rpb1_funnel_sf"/>
</dbReference>
<dbReference type="Gene3D" id="1.10.1790.20">
    <property type="match status" value="1"/>
</dbReference>
<name>A0A1E5G5Q0_9FIRM</name>
<dbReference type="FunFam" id="1.10.150.390:FF:000002">
    <property type="entry name" value="DNA-directed RNA polymerase subunit beta"/>
    <property type="match status" value="1"/>
</dbReference>
<dbReference type="Gene3D" id="1.10.40.90">
    <property type="match status" value="1"/>
</dbReference>
<dbReference type="EC" id="2.7.7.6" evidence="11"/>